<dbReference type="PANTHER" id="PTHR36417">
    <property type="entry name" value="SELENOPROTEIN DOMAIN PROTEIN (AFU_ORTHOLOGUE AFUA_1G05220)"/>
    <property type="match status" value="1"/>
</dbReference>
<gene>
    <name evidence="2" type="ORF">J8A68_002321</name>
</gene>
<comment type="caution">
    <text evidence="2">The sequence shown here is derived from an EMBL/GenBank/DDBJ whole genome shotgun (WGS) entry which is preliminary data.</text>
</comment>
<accession>A0A8J5QL48</accession>
<dbReference type="InterPro" id="IPR011893">
    <property type="entry name" value="Selenoprotein_Rdx-typ"/>
</dbReference>
<evidence type="ECO:0000313" key="3">
    <source>
        <dbReference type="Proteomes" id="UP000694255"/>
    </source>
</evidence>
<dbReference type="OrthoDB" id="60822at2759"/>
<dbReference type="Proteomes" id="UP000694255">
    <property type="component" value="Unassembled WGS sequence"/>
</dbReference>
<organism evidence="2 3">
    <name type="scientific">[Candida] subhashii</name>
    <dbReference type="NCBI Taxonomy" id="561895"/>
    <lineage>
        <taxon>Eukaryota</taxon>
        <taxon>Fungi</taxon>
        <taxon>Dikarya</taxon>
        <taxon>Ascomycota</taxon>
        <taxon>Saccharomycotina</taxon>
        <taxon>Pichiomycetes</taxon>
        <taxon>Debaryomycetaceae</taxon>
        <taxon>Spathaspora</taxon>
    </lineage>
</organism>
<evidence type="ECO:0000313" key="2">
    <source>
        <dbReference type="EMBL" id="KAG7664138.1"/>
    </source>
</evidence>
<dbReference type="AlphaFoldDB" id="A0A8J5QL48"/>
<reference evidence="2 3" key="1">
    <citation type="journal article" date="2021" name="DNA Res.">
        <title>Genome analysis of Candida subhashii reveals its hybrid nature and dual mitochondrial genome conformations.</title>
        <authorList>
            <person name="Mixao V."/>
            <person name="Hegedusova E."/>
            <person name="Saus E."/>
            <person name="Pryszcz L.P."/>
            <person name="Cillingova A."/>
            <person name="Nosek J."/>
            <person name="Gabaldon T."/>
        </authorList>
    </citation>
    <scope>NUCLEOTIDE SEQUENCE [LARGE SCALE GENOMIC DNA]</scope>
    <source>
        <strain evidence="2 3">CBS 10753</strain>
    </source>
</reference>
<keyword evidence="1" id="KW-0676">Redox-active center</keyword>
<dbReference type="PANTHER" id="PTHR36417:SF2">
    <property type="entry name" value="SELENOPROTEIN DOMAIN PROTEIN (AFU_ORTHOLOGUE AFUA_1G05220)"/>
    <property type="match status" value="1"/>
</dbReference>
<name>A0A8J5QL48_9ASCO</name>
<dbReference type="EMBL" id="JAGSYN010000106">
    <property type="protein sequence ID" value="KAG7664138.1"/>
    <property type="molecule type" value="Genomic_DNA"/>
</dbReference>
<sequence>MISPSIEQYPKIIIQYCNKCKWQNRAIWYLQEILQTFPDKINDISIQPINDQPGVFQIILLKSHDDQEIIYKRKFKSKELAEKYGDSNEESYHYDGFPDSKFVKLLIKDRLGLEVGKHIEKKSDYKLNDGCVDCKREE</sequence>
<proteinExistence type="predicted"/>
<keyword evidence="3" id="KW-1185">Reference proteome</keyword>
<dbReference type="GeneID" id="73469122"/>
<evidence type="ECO:0008006" key="4">
    <source>
        <dbReference type="Google" id="ProtNLM"/>
    </source>
</evidence>
<dbReference type="Pfam" id="PF10262">
    <property type="entry name" value="Rdx"/>
    <property type="match status" value="1"/>
</dbReference>
<evidence type="ECO:0000256" key="1">
    <source>
        <dbReference type="ARBA" id="ARBA00023284"/>
    </source>
</evidence>
<protein>
    <recommendedName>
        <fullName evidence="4">Rdx family protein</fullName>
    </recommendedName>
</protein>
<dbReference type="RefSeq" id="XP_049264370.1">
    <property type="nucleotide sequence ID" value="XM_049406059.1"/>
</dbReference>